<comment type="subcellular location">
    <subcellularLocation>
        <location evidence="1">Cell septum</location>
    </subcellularLocation>
</comment>
<proteinExistence type="inferred from homology"/>
<keyword evidence="3" id="KW-0132">Cell division</keyword>
<comment type="caution">
    <text evidence="7">The sequence shown here is derived from an EMBL/GenBank/DDBJ whole genome shotgun (WGS) entry which is preliminary data.</text>
</comment>
<protein>
    <submittedName>
        <fullName evidence="7">SsgA family sporulation/cell division regulator</fullName>
    </submittedName>
</protein>
<keyword evidence="6" id="KW-0131">Cell cycle</keyword>
<keyword evidence="4" id="KW-0749">Sporulation</keyword>
<evidence type="ECO:0000256" key="3">
    <source>
        <dbReference type="ARBA" id="ARBA00022618"/>
    </source>
</evidence>
<dbReference type="InterPro" id="IPR038658">
    <property type="entry name" value="SsgB_sf"/>
</dbReference>
<keyword evidence="5" id="KW-0717">Septation</keyword>
<accession>A0ABW0BQF0</accession>
<dbReference type="Proteomes" id="UP001596087">
    <property type="component" value="Unassembled WGS sequence"/>
</dbReference>
<evidence type="ECO:0000256" key="4">
    <source>
        <dbReference type="ARBA" id="ARBA00022969"/>
    </source>
</evidence>
<comment type="similarity">
    <text evidence="2">Belongs to the SsgA family.</text>
</comment>
<evidence type="ECO:0000256" key="2">
    <source>
        <dbReference type="ARBA" id="ARBA00009323"/>
    </source>
</evidence>
<organism evidence="7 8">
    <name type="scientific">Nocardioides taihuensis</name>
    <dbReference type="NCBI Taxonomy" id="1835606"/>
    <lineage>
        <taxon>Bacteria</taxon>
        <taxon>Bacillati</taxon>
        <taxon>Actinomycetota</taxon>
        <taxon>Actinomycetes</taxon>
        <taxon>Propionibacteriales</taxon>
        <taxon>Nocardioidaceae</taxon>
        <taxon>Nocardioides</taxon>
    </lineage>
</organism>
<sequence length="146" mass="16165">MRTPPAAPAVVQLVTLRCLGRDNTSGRLHARFEYETEDPWAVWIRFGERESSIRWGLARHLLAEGLTDPAGDGDVQLWPGTDKDGHSVVVMEFRSPDGRLIAEAPTRDVYRFLTRSLAVVPAGSEADHLDLDALIADLLDTSRTSE</sequence>
<reference evidence="8" key="1">
    <citation type="journal article" date="2019" name="Int. J. Syst. Evol. Microbiol.">
        <title>The Global Catalogue of Microorganisms (GCM) 10K type strain sequencing project: providing services to taxonomists for standard genome sequencing and annotation.</title>
        <authorList>
            <consortium name="The Broad Institute Genomics Platform"/>
            <consortium name="The Broad Institute Genome Sequencing Center for Infectious Disease"/>
            <person name="Wu L."/>
            <person name="Ma J."/>
        </authorList>
    </citation>
    <scope>NUCLEOTIDE SEQUENCE [LARGE SCALE GENOMIC DNA]</scope>
    <source>
        <strain evidence="8">DFY41</strain>
    </source>
</reference>
<evidence type="ECO:0000256" key="1">
    <source>
        <dbReference type="ARBA" id="ARBA00004431"/>
    </source>
</evidence>
<evidence type="ECO:0000313" key="7">
    <source>
        <dbReference type="EMBL" id="MFC5179521.1"/>
    </source>
</evidence>
<evidence type="ECO:0000313" key="8">
    <source>
        <dbReference type="Proteomes" id="UP001596087"/>
    </source>
</evidence>
<dbReference type="Gene3D" id="2.30.31.20">
    <property type="entry name" value="Sporulation-specific cell division protein SsgB"/>
    <property type="match status" value="1"/>
</dbReference>
<dbReference type="Pfam" id="PF04686">
    <property type="entry name" value="SsgA"/>
    <property type="match status" value="1"/>
</dbReference>
<evidence type="ECO:0000256" key="5">
    <source>
        <dbReference type="ARBA" id="ARBA00023210"/>
    </source>
</evidence>
<dbReference type="InterPro" id="IPR006776">
    <property type="entry name" value="SsgB"/>
</dbReference>
<keyword evidence="8" id="KW-1185">Reference proteome</keyword>
<name>A0ABW0BQF0_9ACTN</name>
<gene>
    <name evidence="7" type="ORF">ACFPGP_22795</name>
</gene>
<dbReference type="EMBL" id="JBHSKD010000029">
    <property type="protein sequence ID" value="MFC5179521.1"/>
    <property type="molecule type" value="Genomic_DNA"/>
</dbReference>
<dbReference type="RefSeq" id="WP_378593775.1">
    <property type="nucleotide sequence ID" value="NZ_JBHSKD010000029.1"/>
</dbReference>
<evidence type="ECO:0000256" key="6">
    <source>
        <dbReference type="ARBA" id="ARBA00023306"/>
    </source>
</evidence>